<accession>A0A9P8LCQ5</accession>
<dbReference type="EMBL" id="JAGHQM010000485">
    <property type="protein sequence ID" value="KAH0559939.1"/>
    <property type="molecule type" value="Genomic_DNA"/>
</dbReference>
<organism evidence="1 2">
    <name type="scientific">Trichoglossum hirsutum</name>
    <dbReference type="NCBI Taxonomy" id="265104"/>
    <lineage>
        <taxon>Eukaryota</taxon>
        <taxon>Fungi</taxon>
        <taxon>Dikarya</taxon>
        <taxon>Ascomycota</taxon>
        <taxon>Pezizomycotina</taxon>
        <taxon>Geoglossomycetes</taxon>
        <taxon>Geoglossales</taxon>
        <taxon>Geoglossaceae</taxon>
        <taxon>Trichoglossum</taxon>
    </lineage>
</organism>
<proteinExistence type="predicted"/>
<name>A0A9P8LCQ5_9PEZI</name>
<evidence type="ECO:0000313" key="1">
    <source>
        <dbReference type="EMBL" id="KAH0559939.1"/>
    </source>
</evidence>
<sequence>LQKLYEERYENPHMYSYRKWYEKYYQSIIGEIAGRDLVGIDRAVTILNILLVAQVHLAKEDLVAAYYFSQYSIAGYGEYKTMKQPDVFDDAQRIFWPILRMRCDERNRSTISIVHPTAREFLNATAHDFDD</sequence>
<comment type="caution">
    <text evidence="1">The sequence shown here is derived from an EMBL/GenBank/DDBJ whole genome shotgun (WGS) entry which is preliminary data.</text>
</comment>
<keyword evidence="2" id="KW-1185">Reference proteome</keyword>
<protein>
    <submittedName>
        <fullName evidence="1">Uncharacterized protein</fullName>
    </submittedName>
</protein>
<dbReference type="AlphaFoldDB" id="A0A9P8LCQ5"/>
<gene>
    <name evidence="1" type="ORF">GP486_003545</name>
</gene>
<feature type="non-terminal residue" evidence="1">
    <location>
        <position position="1"/>
    </location>
</feature>
<reference evidence="1" key="1">
    <citation type="submission" date="2021-03" db="EMBL/GenBank/DDBJ databases">
        <title>Comparative genomics and phylogenomic investigation of the class Geoglossomycetes provide insights into ecological specialization and systematics.</title>
        <authorList>
            <person name="Melie T."/>
            <person name="Pirro S."/>
            <person name="Miller A.N."/>
            <person name="Quandt A."/>
        </authorList>
    </citation>
    <scope>NUCLEOTIDE SEQUENCE</scope>
    <source>
        <strain evidence="1">CAQ_001_2017</strain>
    </source>
</reference>
<evidence type="ECO:0000313" key="2">
    <source>
        <dbReference type="Proteomes" id="UP000750711"/>
    </source>
</evidence>
<dbReference type="Proteomes" id="UP000750711">
    <property type="component" value="Unassembled WGS sequence"/>
</dbReference>